<keyword evidence="1" id="KW-0175">Coiled coil</keyword>
<sequence length="126" mass="14323">MTSRIGEMRARLSSLDQQKRALEDDLRREYSEALIALYHRIHEYAFESGLAARETTDGDDERVSLDDLEIAFYHPRSGELTPTEWLPAIATTVKDIDSGQQIEFKNPPSATLLIAVINDMRDTRNA</sequence>
<protein>
    <submittedName>
        <fullName evidence="2">Uncharacterized protein</fullName>
    </submittedName>
</protein>
<feature type="coiled-coil region" evidence="1">
    <location>
        <begin position="5"/>
        <end position="32"/>
    </location>
</feature>
<dbReference type="Proteomes" id="UP000309128">
    <property type="component" value="Unassembled WGS sequence"/>
</dbReference>
<organism evidence="2 3">
    <name type="scientific">Nonomuraea turkmeniaca</name>
    <dbReference type="NCBI Taxonomy" id="103838"/>
    <lineage>
        <taxon>Bacteria</taxon>
        <taxon>Bacillati</taxon>
        <taxon>Actinomycetota</taxon>
        <taxon>Actinomycetes</taxon>
        <taxon>Streptosporangiales</taxon>
        <taxon>Streptosporangiaceae</taxon>
        <taxon>Nonomuraea</taxon>
    </lineage>
</organism>
<reference evidence="2 3" key="1">
    <citation type="submission" date="2019-05" db="EMBL/GenBank/DDBJ databases">
        <title>Draft genome sequence of Nonomuraea turkmeniaca DSM 43926.</title>
        <authorList>
            <person name="Saricaoglu S."/>
            <person name="Isik K."/>
        </authorList>
    </citation>
    <scope>NUCLEOTIDE SEQUENCE [LARGE SCALE GENOMIC DNA]</scope>
    <source>
        <strain evidence="2 3">DSM 43926</strain>
    </source>
</reference>
<accession>A0A5S4FAA4</accession>
<keyword evidence="3" id="KW-1185">Reference proteome</keyword>
<evidence type="ECO:0000256" key="1">
    <source>
        <dbReference type="SAM" id="Coils"/>
    </source>
</evidence>
<dbReference type="EMBL" id="VCKY01000114">
    <property type="protein sequence ID" value="TMR14082.1"/>
    <property type="molecule type" value="Genomic_DNA"/>
</dbReference>
<dbReference type="AlphaFoldDB" id="A0A5S4FAA4"/>
<comment type="caution">
    <text evidence="2">The sequence shown here is derived from an EMBL/GenBank/DDBJ whole genome shotgun (WGS) entry which is preliminary data.</text>
</comment>
<name>A0A5S4FAA4_9ACTN</name>
<evidence type="ECO:0000313" key="3">
    <source>
        <dbReference type="Proteomes" id="UP000309128"/>
    </source>
</evidence>
<gene>
    <name evidence="2" type="ORF">ETD86_29490</name>
</gene>
<evidence type="ECO:0000313" key="2">
    <source>
        <dbReference type="EMBL" id="TMR14082.1"/>
    </source>
</evidence>
<dbReference type="RefSeq" id="WP_138669509.1">
    <property type="nucleotide sequence ID" value="NZ_VCKY01000114.1"/>
</dbReference>
<proteinExistence type="predicted"/>